<dbReference type="AlphaFoldDB" id="A0A814MGV3"/>
<dbReference type="Proteomes" id="UP000663879">
    <property type="component" value="Unassembled WGS sequence"/>
</dbReference>
<gene>
    <name evidence="1" type="ORF">OXX778_LOCUS20126</name>
</gene>
<evidence type="ECO:0000313" key="2">
    <source>
        <dbReference type="Proteomes" id="UP000663879"/>
    </source>
</evidence>
<evidence type="ECO:0000313" key="1">
    <source>
        <dbReference type="EMBL" id="CAF1079549.1"/>
    </source>
</evidence>
<protein>
    <submittedName>
        <fullName evidence="1">Uncharacterized protein</fullName>
    </submittedName>
</protein>
<sequence>MSEISLGYYQTFDCDLVDPLVSTKWSGFLDGLDNYLTWLNVTDDKRKIAELFHHAGREISMIYKSMPPNELVNDTTQSTLFLMLNQRISTKH</sequence>
<proteinExistence type="predicted"/>
<organism evidence="1 2">
    <name type="scientific">Brachionus calyciflorus</name>
    <dbReference type="NCBI Taxonomy" id="104777"/>
    <lineage>
        <taxon>Eukaryota</taxon>
        <taxon>Metazoa</taxon>
        <taxon>Spiralia</taxon>
        <taxon>Gnathifera</taxon>
        <taxon>Rotifera</taxon>
        <taxon>Eurotatoria</taxon>
        <taxon>Monogononta</taxon>
        <taxon>Pseudotrocha</taxon>
        <taxon>Ploima</taxon>
        <taxon>Brachionidae</taxon>
        <taxon>Brachionus</taxon>
    </lineage>
</organism>
<dbReference type="EMBL" id="CAJNOC010006509">
    <property type="protein sequence ID" value="CAF1079549.1"/>
    <property type="molecule type" value="Genomic_DNA"/>
</dbReference>
<keyword evidence="2" id="KW-1185">Reference proteome</keyword>
<comment type="caution">
    <text evidence="1">The sequence shown here is derived from an EMBL/GenBank/DDBJ whole genome shotgun (WGS) entry which is preliminary data.</text>
</comment>
<accession>A0A814MGV3</accession>
<name>A0A814MGV3_9BILA</name>
<reference evidence="1" key="1">
    <citation type="submission" date="2021-02" db="EMBL/GenBank/DDBJ databases">
        <authorList>
            <person name="Nowell W R."/>
        </authorList>
    </citation>
    <scope>NUCLEOTIDE SEQUENCE</scope>
    <source>
        <strain evidence="1">Ploen Becks lab</strain>
    </source>
</reference>